<evidence type="ECO:0000256" key="5">
    <source>
        <dbReference type="ARBA" id="ARBA00022729"/>
    </source>
</evidence>
<dbReference type="SUPFAM" id="SSF52058">
    <property type="entry name" value="L domain-like"/>
    <property type="match status" value="2"/>
</dbReference>
<feature type="domain" description="Protein kinase" evidence="14">
    <location>
        <begin position="652"/>
        <end position="925"/>
    </location>
</feature>
<keyword evidence="8" id="KW-0067">ATP-binding</keyword>
<dbReference type="Gene3D" id="3.80.10.10">
    <property type="entry name" value="Ribonuclease Inhibitor"/>
    <property type="match status" value="3"/>
</dbReference>
<dbReference type="FunFam" id="3.80.10.10:FF:000041">
    <property type="entry name" value="LRR receptor-like serine/threonine-protein kinase ERECTA"/>
    <property type="match status" value="1"/>
</dbReference>
<dbReference type="GO" id="GO:0005524">
    <property type="term" value="F:ATP binding"/>
    <property type="evidence" value="ECO:0007669"/>
    <property type="project" value="UniProtKB-KW"/>
</dbReference>
<evidence type="ECO:0000313" key="16">
    <source>
        <dbReference type="Proteomes" id="UP000238479"/>
    </source>
</evidence>
<keyword evidence="9 13" id="KW-1133">Transmembrane helix</keyword>
<evidence type="ECO:0000256" key="11">
    <source>
        <dbReference type="ARBA" id="ARBA00023170"/>
    </source>
</evidence>
<dbReference type="EMBL" id="PDCK01000044">
    <property type="protein sequence ID" value="PRQ24408.1"/>
    <property type="molecule type" value="Genomic_DNA"/>
</dbReference>
<feature type="transmembrane region" description="Helical" evidence="13">
    <location>
        <begin position="21"/>
        <end position="38"/>
    </location>
</feature>
<evidence type="ECO:0000256" key="8">
    <source>
        <dbReference type="ARBA" id="ARBA00022840"/>
    </source>
</evidence>
<evidence type="ECO:0000256" key="13">
    <source>
        <dbReference type="SAM" id="Phobius"/>
    </source>
</evidence>
<dbReference type="GO" id="GO:0016020">
    <property type="term" value="C:membrane"/>
    <property type="evidence" value="ECO:0007669"/>
    <property type="project" value="UniProtKB-SubCell"/>
</dbReference>
<dbReference type="Gene3D" id="1.10.510.10">
    <property type="entry name" value="Transferase(Phosphotransferase) domain 1"/>
    <property type="match status" value="1"/>
</dbReference>
<keyword evidence="15" id="KW-0418">Kinase</keyword>
<comment type="subcellular location">
    <subcellularLocation>
        <location evidence="1">Membrane</location>
        <topology evidence="1">Single-pass type I membrane protein</topology>
    </subcellularLocation>
</comment>
<dbReference type="SUPFAM" id="SSF56112">
    <property type="entry name" value="Protein kinase-like (PK-like)"/>
    <property type="match status" value="1"/>
</dbReference>
<accession>A0A2P6PR53</accession>
<dbReference type="InterPro" id="IPR051716">
    <property type="entry name" value="Plant_RL_S/T_kinase"/>
</dbReference>
<keyword evidence="6" id="KW-0677">Repeat</keyword>
<evidence type="ECO:0000256" key="3">
    <source>
        <dbReference type="ARBA" id="ARBA00022679"/>
    </source>
</evidence>
<proteinExistence type="predicted"/>
<evidence type="ECO:0000256" key="6">
    <source>
        <dbReference type="ARBA" id="ARBA00022737"/>
    </source>
</evidence>
<dbReference type="Pfam" id="PF08263">
    <property type="entry name" value="LRRNT_2"/>
    <property type="match status" value="1"/>
</dbReference>
<dbReference type="PANTHER" id="PTHR48053:SF105">
    <property type="entry name" value="RECEPTOR-LIKE PROTEIN KINASE"/>
    <property type="match status" value="1"/>
</dbReference>
<protein>
    <submittedName>
        <fullName evidence="15">Putative receptor protein-tyrosine kinase RLK-Pelle-LRR-XI-1 family</fullName>
        <ecNumber evidence="15">2.7.10.1</ecNumber>
    </submittedName>
</protein>
<organism evidence="15 16">
    <name type="scientific">Rosa chinensis</name>
    <name type="common">China rose</name>
    <dbReference type="NCBI Taxonomy" id="74649"/>
    <lineage>
        <taxon>Eukaryota</taxon>
        <taxon>Viridiplantae</taxon>
        <taxon>Streptophyta</taxon>
        <taxon>Embryophyta</taxon>
        <taxon>Tracheophyta</taxon>
        <taxon>Spermatophyta</taxon>
        <taxon>Magnoliopsida</taxon>
        <taxon>eudicotyledons</taxon>
        <taxon>Gunneridae</taxon>
        <taxon>Pentapetalae</taxon>
        <taxon>rosids</taxon>
        <taxon>fabids</taxon>
        <taxon>Rosales</taxon>
        <taxon>Rosaceae</taxon>
        <taxon>Rosoideae</taxon>
        <taxon>Rosoideae incertae sedis</taxon>
        <taxon>Rosa</taxon>
    </lineage>
</organism>
<evidence type="ECO:0000313" key="15">
    <source>
        <dbReference type="EMBL" id="PRQ24408.1"/>
    </source>
</evidence>
<dbReference type="PROSITE" id="PS51450">
    <property type="entry name" value="LRR"/>
    <property type="match status" value="1"/>
</dbReference>
<dbReference type="FunFam" id="1.10.510.10:FF:000388">
    <property type="entry name" value="Leucine-rich repeat receptor-like tyrosine-protein kinase PXC3"/>
    <property type="match status" value="1"/>
</dbReference>
<dbReference type="EC" id="2.7.10.1" evidence="15"/>
<dbReference type="PRINTS" id="PR00019">
    <property type="entry name" value="LEURICHRPT"/>
</dbReference>
<keyword evidence="12" id="KW-0325">Glycoprotein</keyword>
<evidence type="ECO:0000256" key="4">
    <source>
        <dbReference type="ARBA" id="ARBA00022692"/>
    </source>
</evidence>
<evidence type="ECO:0000256" key="9">
    <source>
        <dbReference type="ARBA" id="ARBA00022989"/>
    </source>
</evidence>
<dbReference type="Gene3D" id="3.30.200.20">
    <property type="entry name" value="Phosphorylase Kinase, domain 1"/>
    <property type="match status" value="1"/>
</dbReference>
<dbReference type="Proteomes" id="UP000238479">
    <property type="component" value="Chromosome 6"/>
</dbReference>
<keyword evidence="5" id="KW-0732">Signal</keyword>
<dbReference type="FunFam" id="3.80.10.10:FF:000095">
    <property type="entry name" value="LRR receptor-like serine/threonine-protein kinase GSO1"/>
    <property type="match status" value="1"/>
</dbReference>
<dbReference type="Pfam" id="PF00069">
    <property type="entry name" value="Pkinase"/>
    <property type="match status" value="1"/>
</dbReference>
<dbReference type="InterPro" id="IPR011009">
    <property type="entry name" value="Kinase-like_dom_sf"/>
</dbReference>
<dbReference type="SMART" id="SM00369">
    <property type="entry name" value="LRR_TYP"/>
    <property type="match status" value="8"/>
</dbReference>
<keyword evidence="10 13" id="KW-0472">Membrane</keyword>
<dbReference type="GO" id="GO:0004714">
    <property type="term" value="F:transmembrane receptor protein tyrosine kinase activity"/>
    <property type="evidence" value="ECO:0007669"/>
    <property type="project" value="UniProtKB-EC"/>
</dbReference>
<feature type="transmembrane region" description="Helical" evidence="13">
    <location>
        <begin position="579"/>
        <end position="601"/>
    </location>
</feature>
<evidence type="ECO:0000256" key="7">
    <source>
        <dbReference type="ARBA" id="ARBA00022741"/>
    </source>
</evidence>
<gene>
    <name evidence="15" type="ORF">RchiOBHm_Chr6g0272091</name>
</gene>
<evidence type="ECO:0000256" key="12">
    <source>
        <dbReference type="ARBA" id="ARBA00023180"/>
    </source>
</evidence>
<keyword evidence="3 15" id="KW-0808">Transferase</keyword>
<dbReference type="FunFam" id="3.30.200.20:FF:000454">
    <property type="entry name" value="Leucine-rich repeat receptor-like tyrosine-protein kinase PXC3"/>
    <property type="match status" value="1"/>
</dbReference>
<keyword evidence="16" id="KW-1185">Reference proteome</keyword>
<keyword evidence="11 15" id="KW-0675">Receptor</keyword>
<sequence length="925" mass="99640">MFAWLSSQLRMARYGHNHRTSLFFYFFLFCYPLIPMALSELSSTQNTTMINISKSLNSSSVSWNIHSEPNPCLWKGVKCKPPTNSSVTQLSLSKFSLSSSDFLPIVCQLESLEILDVSVNHLTTIPPKFLTACGNIDGLKQLNFSFNNLGGSLPDFVGFAGLESLDLSRNHLSGGIGSELDGLVRLRIFNISFNRFSGTIPTLLGKSMVLEELQLSVNTFQGIIPVKIADYRNLTLIDLSTNYLSGSVPENFGELSKLKVLILSSNNLTGKIPDSLSNITSLTRFAANLNNFGGAVPVGITKHLKNLDLSYNRLSGSIPSDLLSPLDLTTVDLSNNLLQGSIPTALSQGLLNGSIPPELGSCSNLTLLNLAENRLSGALPVELGNLSNLQVLKLQSNSLSGVIPTEITELAKLSVLNISGNALTGSIPTTISNLQSLINMNLEGNNLTGSIPNTIASMDSLLELQLGHNSLSGDIPMMPISLQIALNLSSNLFEGPIPNHLSRLSGLEILDLSNNKFSGEIPSFLSNQMEALTQLILSNNQLTGVIPHFNSWVLVNTTGNKDLINDTTTSSVKKGNSKALIIALAAVAGAVAIVAITILAVSLSRHSYRVNDDQVESGEDVPLPEVRQGSLLTANAIHRSSIDFSTAMEAVSDPANIELKTKFSTYYKATMPSGSSYFVKKLNWSDKIFQLGSHDRFENDLQIFGKLSNSNVMTPLAYFTTVDSAYLFYEFAPKGTLFDALHCSSDNAMDWASRYSSAVGVAQGLAFLHGCTSGPILLLDLSSRSILLKSHKEPLIGDAELCKVIDPSKSTGSLSTVAGSVGYIPPEYAYTMRVTVAGNIYSFGVILLELLTGRPAVSEGIELANWVLSNSGQQDKILDLTISRTSSAVRSQMLAVLKVALGCVSVSPEARPRMKSVLRMLLNAR</sequence>
<dbReference type="InterPro" id="IPR032675">
    <property type="entry name" value="LRR_dom_sf"/>
</dbReference>
<comment type="caution">
    <text evidence="15">The sequence shown here is derived from an EMBL/GenBank/DDBJ whole genome shotgun (WGS) entry which is preliminary data.</text>
</comment>
<dbReference type="AlphaFoldDB" id="A0A2P6PR53"/>
<dbReference type="Pfam" id="PF00560">
    <property type="entry name" value="LRR_1"/>
    <property type="match status" value="6"/>
</dbReference>
<dbReference type="InterPro" id="IPR001611">
    <property type="entry name" value="Leu-rich_rpt"/>
</dbReference>
<keyword evidence="4 13" id="KW-0812">Transmembrane</keyword>
<dbReference type="FunFam" id="3.80.10.10:FF:000512">
    <property type="entry name" value="Leucine-rich repeat receptor-like serine/threonine-protein kinase BAM3"/>
    <property type="match status" value="1"/>
</dbReference>
<dbReference type="InterPro" id="IPR000719">
    <property type="entry name" value="Prot_kinase_dom"/>
</dbReference>
<keyword evidence="15" id="KW-0829">Tyrosine-protein kinase</keyword>
<name>A0A2P6PR53_ROSCH</name>
<dbReference type="Pfam" id="PF13855">
    <property type="entry name" value="LRR_8"/>
    <property type="match status" value="3"/>
</dbReference>
<keyword evidence="2" id="KW-0433">Leucine-rich repeat</keyword>
<dbReference type="InterPro" id="IPR003591">
    <property type="entry name" value="Leu-rich_rpt_typical-subtyp"/>
</dbReference>
<evidence type="ECO:0000256" key="10">
    <source>
        <dbReference type="ARBA" id="ARBA00023136"/>
    </source>
</evidence>
<dbReference type="PROSITE" id="PS50011">
    <property type="entry name" value="PROTEIN_KINASE_DOM"/>
    <property type="match status" value="1"/>
</dbReference>
<dbReference type="PANTHER" id="PTHR48053">
    <property type="entry name" value="LEUCINE RICH REPEAT FAMILY PROTEIN, EXPRESSED"/>
    <property type="match status" value="1"/>
</dbReference>
<evidence type="ECO:0000256" key="1">
    <source>
        <dbReference type="ARBA" id="ARBA00004479"/>
    </source>
</evidence>
<evidence type="ECO:0000256" key="2">
    <source>
        <dbReference type="ARBA" id="ARBA00022614"/>
    </source>
</evidence>
<keyword evidence="7" id="KW-0547">Nucleotide-binding</keyword>
<reference evidence="15 16" key="1">
    <citation type="journal article" date="2018" name="Nat. Genet.">
        <title>The Rosa genome provides new insights in the design of modern roses.</title>
        <authorList>
            <person name="Bendahmane M."/>
        </authorList>
    </citation>
    <scope>NUCLEOTIDE SEQUENCE [LARGE SCALE GENOMIC DNA]</scope>
    <source>
        <strain evidence="16">cv. Old Blush</strain>
    </source>
</reference>
<dbReference type="Gramene" id="PRQ24408">
    <property type="protein sequence ID" value="PRQ24408"/>
    <property type="gene ID" value="RchiOBHm_Chr6g0272091"/>
</dbReference>
<evidence type="ECO:0000259" key="14">
    <source>
        <dbReference type="PROSITE" id="PS50011"/>
    </source>
</evidence>
<dbReference type="OMA" id="NPCRWDG"/>
<dbReference type="InterPro" id="IPR013210">
    <property type="entry name" value="LRR_N_plant-typ"/>
</dbReference>